<evidence type="ECO:0000313" key="3">
    <source>
        <dbReference type="EMBL" id="GAA5036676.1"/>
    </source>
</evidence>
<reference evidence="4" key="1">
    <citation type="journal article" date="2019" name="Int. J. Syst. Evol. Microbiol.">
        <title>The Global Catalogue of Microorganisms (GCM) 10K type strain sequencing project: providing services to taxonomists for standard genome sequencing and annotation.</title>
        <authorList>
            <consortium name="The Broad Institute Genomics Platform"/>
            <consortium name="The Broad Institute Genome Sequencing Center for Infectious Disease"/>
            <person name="Wu L."/>
            <person name="Ma J."/>
        </authorList>
    </citation>
    <scope>NUCLEOTIDE SEQUENCE [LARGE SCALE GENOMIC DNA]</scope>
    <source>
        <strain evidence="4">JCM 18409</strain>
    </source>
</reference>
<dbReference type="Proteomes" id="UP001501759">
    <property type="component" value="Unassembled WGS sequence"/>
</dbReference>
<dbReference type="InterPro" id="IPR023393">
    <property type="entry name" value="START-like_dom_sf"/>
</dbReference>
<organism evidence="3 4">
    <name type="scientific">Streptomyces siamensis</name>
    <dbReference type="NCBI Taxonomy" id="1274986"/>
    <lineage>
        <taxon>Bacteria</taxon>
        <taxon>Bacillati</taxon>
        <taxon>Actinomycetota</taxon>
        <taxon>Actinomycetes</taxon>
        <taxon>Kitasatosporales</taxon>
        <taxon>Streptomycetaceae</taxon>
        <taxon>Streptomyces</taxon>
    </lineage>
</organism>
<dbReference type="SUPFAM" id="SSF55961">
    <property type="entry name" value="Bet v1-like"/>
    <property type="match status" value="1"/>
</dbReference>
<protein>
    <submittedName>
        <fullName evidence="3">SRPBCC domain-containing protein</fullName>
    </submittedName>
</protein>
<comment type="caution">
    <text evidence="3">The sequence shown here is derived from an EMBL/GenBank/DDBJ whole genome shotgun (WGS) entry which is preliminary data.</text>
</comment>
<dbReference type="Pfam" id="PF08327">
    <property type="entry name" value="AHSA1"/>
    <property type="match status" value="1"/>
</dbReference>
<comment type="similarity">
    <text evidence="1">Belongs to the AHA1 family.</text>
</comment>
<evidence type="ECO:0000313" key="4">
    <source>
        <dbReference type="Proteomes" id="UP001501759"/>
    </source>
</evidence>
<dbReference type="RefSeq" id="WP_345658191.1">
    <property type="nucleotide sequence ID" value="NZ_BAABKB010000045.1"/>
</dbReference>
<dbReference type="EMBL" id="BAABKB010000045">
    <property type="protein sequence ID" value="GAA5036676.1"/>
    <property type="molecule type" value="Genomic_DNA"/>
</dbReference>
<sequence>MEYGSIEREIYVEATPEVVYEVVSRPEHLREWWPDEAELEPVPGGTGVITFGDASTPEAKAVPLTVVEADPPRRFSFRWVYDEGVTASASNSLLVTFDLVPSGAGTLLHFTEAGFREKGWEAAVLEEQYLDHVSGWDHFLPRLVSYVSRLVSAS</sequence>
<accession>A0ABP9JP93</accession>
<gene>
    <name evidence="3" type="ORF">GCM10023335_83840</name>
</gene>
<dbReference type="Gene3D" id="3.30.530.20">
    <property type="match status" value="1"/>
</dbReference>
<name>A0ABP9JP93_9ACTN</name>
<feature type="domain" description="Activator of Hsp90 ATPase homologue 1/2-like C-terminal" evidence="2">
    <location>
        <begin position="14"/>
        <end position="147"/>
    </location>
</feature>
<evidence type="ECO:0000259" key="2">
    <source>
        <dbReference type="Pfam" id="PF08327"/>
    </source>
</evidence>
<dbReference type="CDD" id="cd08898">
    <property type="entry name" value="SRPBCC_CalC_Aha1-like_5"/>
    <property type="match status" value="1"/>
</dbReference>
<evidence type="ECO:0000256" key="1">
    <source>
        <dbReference type="ARBA" id="ARBA00006817"/>
    </source>
</evidence>
<keyword evidence="4" id="KW-1185">Reference proteome</keyword>
<proteinExistence type="inferred from homology"/>
<dbReference type="InterPro" id="IPR013538">
    <property type="entry name" value="ASHA1/2-like_C"/>
</dbReference>